<evidence type="ECO:0000256" key="1">
    <source>
        <dbReference type="ARBA" id="ARBA00023125"/>
    </source>
</evidence>
<evidence type="ECO:0000313" key="4">
    <source>
        <dbReference type="Proteomes" id="UP001213681"/>
    </source>
</evidence>
<dbReference type="Pfam" id="PF18107">
    <property type="entry name" value="HTH_ABP1_N"/>
    <property type="match status" value="1"/>
</dbReference>
<sequence length="532" mass="61837">MGPKAIPPSLAPRRLTITLEQKRALRAHKKQHPQLSNLDIMQWFDDIYKQRISPPSVSEILSKKYDYLDDLNTRRLHRKHNYKERWPELEEALFAWAEHEITISGETIRQKAEFLWGKLDVYRGIERPKFSNGWLFKFQQRRGIHSRVKFGEAASAHDGAIEMDRIRQVLAQFDPSDIFNCDETGLFWKLVPDRSLTTTNIPGRKKQKQRISIHFCTNMDGSVKLPPWIIGTAQNPHVFRRSGIRIQNLGVFWRANKKAWMSALIMEEWLRWFDVQMALRRRKVALLMDNFSAHEAAISTIQESGCPLQNTFVIWLPPNSTSRYQPLDQGIIRTWKTYWRRDWVRYMLAEYNAARDALSTINLIYAIRWTIRAWNFDISEKTIANCFSKALSMGSRDFEDQSLPTNDIIEGIQQLRDRSLIHDAMNIEDFLNPDGEIVQDDSSTVDDLVLSQIQGPASIEEEDQDDDEGQGKALPQVTVSQALGAIRTARLREEQSESGDIEAIQVLNRLERKYLTEEVMTFSAPERYTELV</sequence>
<organism evidence="3 4">
    <name type="scientific">Penicillium daleae</name>
    <dbReference type="NCBI Taxonomy" id="63821"/>
    <lineage>
        <taxon>Eukaryota</taxon>
        <taxon>Fungi</taxon>
        <taxon>Dikarya</taxon>
        <taxon>Ascomycota</taxon>
        <taxon>Pezizomycotina</taxon>
        <taxon>Eurotiomycetes</taxon>
        <taxon>Eurotiomycetidae</taxon>
        <taxon>Eurotiales</taxon>
        <taxon>Aspergillaceae</taxon>
        <taxon>Penicillium</taxon>
    </lineage>
</organism>
<dbReference type="Gene3D" id="1.10.10.60">
    <property type="entry name" value="Homeodomain-like"/>
    <property type="match status" value="2"/>
</dbReference>
<dbReference type="PANTHER" id="PTHR19303">
    <property type="entry name" value="TRANSPOSON"/>
    <property type="match status" value="1"/>
</dbReference>
<dbReference type="InterPro" id="IPR004875">
    <property type="entry name" value="DDE_SF_endonuclease_dom"/>
</dbReference>
<dbReference type="PROSITE" id="PS51253">
    <property type="entry name" value="HTH_CENPB"/>
    <property type="match status" value="1"/>
</dbReference>
<feature type="domain" description="HTH CENPB-type" evidence="2">
    <location>
        <begin position="77"/>
        <end position="148"/>
    </location>
</feature>
<dbReference type="EMBL" id="JAPVEA010000002">
    <property type="protein sequence ID" value="KAJ5460949.1"/>
    <property type="molecule type" value="Genomic_DNA"/>
</dbReference>
<comment type="caution">
    <text evidence="3">The sequence shown here is derived from an EMBL/GenBank/DDBJ whole genome shotgun (WGS) entry which is preliminary data.</text>
</comment>
<gene>
    <name evidence="3" type="ORF">N7458_002501</name>
</gene>
<dbReference type="InterPro" id="IPR006600">
    <property type="entry name" value="HTH_CenpB_DNA-bd_dom"/>
</dbReference>
<accession>A0AAD6CD31</accession>
<reference evidence="3" key="1">
    <citation type="submission" date="2022-12" db="EMBL/GenBank/DDBJ databases">
        <authorList>
            <person name="Petersen C."/>
        </authorList>
    </citation>
    <scope>NUCLEOTIDE SEQUENCE</scope>
    <source>
        <strain evidence="3">IBT 16125</strain>
    </source>
</reference>
<dbReference type="Proteomes" id="UP001213681">
    <property type="component" value="Unassembled WGS sequence"/>
</dbReference>
<dbReference type="PANTHER" id="PTHR19303:SF73">
    <property type="entry name" value="PROTEIN PDC2"/>
    <property type="match status" value="1"/>
</dbReference>
<dbReference type="Pfam" id="PF03184">
    <property type="entry name" value="DDE_1"/>
    <property type="match status" value="1"/>
</dbReference>
<dbReference type="InterPro" id="IPR009057">
    <property type="entry name" value="Homeodomain-like_sf"/>
</dbReference>
<proteinExistence type="predicted"/>
<dbReference type="Pfam" id="PF03221">
    <property type="entry name" value="HTH_Tnp_Tc5"/>
    <property type="match status" value="1"/>
</dbReference>
<dbReference type="SUPFAM" id="SSF46689">
    <property type="entry name" value="Homeodomain-like"/>
    <property type="match status" value="2"/>
</dbReference>
<keyword evidence="4" id="KW-1185">Reference proteome</keyword>
<dbReference type="GO" id="GO:0003677">
    <property type="term" value="F:DNA binding"/>
    <property type="evidence" value="ECO:0007669"/>
    <property type="project" value="UniProtKB-KW"/>
</dbReference>
<reference evidence="3" key="2">
    <citation type="journal article" date="2023" name="IMA Fungus">
        <title>Comparative genomic study of the Penicillium genus elucidates a diverse pangenome and 15 lateral gene transfer events.</title>
        <authorList>
            <person name="Petersen C."/>
            <person name="Sorensen T."/>
            <person name="Nielsen M.R."/>
            <person name="Sondergaard T.E."/>
            <person name="Sorensen J.L."/>
            <person name="Fitzpatrick D.A."/>
            <person name="Frisvad J.C."/>
            <person name="Nielsen K.L."/>
        </authorList>
    </citation>
    <scope>NUCLEOTIDE SEQUENCE</scope>
    <source>
        <strain evidence="3">IBT 16125</strain>
    </source>
</reference>
<dbReference type="RefSeq" id="XP_056769991.1">
    <property type="nucleotide sequence ID" value="XM_056905884.1"/>
</dbReference>
<dbReference type="GO" id="GO:0005634">
    <property type="term" value="C:nucleus"/>
    <property type="evidence" value="ECO:0007669"/>
    <property type="project" value="TreeGrafter"/>
</dbReference>
<dbReference type="InterPro" id="IPR050863">
    <property type="entry name" value="CenT-Element_Derived"/>
</dbReference>
<protein>
    <submittedName>
        <fullName evidence="3">Mariner-Tc1 transposon family protein</fullName>
    </submittedName>
</protein>
<keyword evidence="1" id="KW-0238">DNA-binding</keyword>
<name>A0AAD6CD31_9EURO</name>
<dbReference type="AlphaFoldDB" id="A0AAD6CD31"/>
<evidence type="ECO:0000259" key="2">
    <source>
        <dbReference type="PROSITE" id="PS51253"/>
    </source>
</evidence>
<evidence type="ECO:0000313" key="3">
    <source>
        <dbReference type="EMBL" id="KAJ5460949.1"/>
    </source>
</evidence>
<dbReference type="GeneID" id="81596127"/>
<dbReference type="InterPro" id="IPR041188">
    <property type="entry name" value="HTH_ABP1_N"/>
</dbReference>
<dbReference type="SMART" id="SM00674">
    <property type="entry name" value="CENPB"/>
    <property type="match status" value="1"/>
</dbReference>